<sequence length="38" mass="4501">MFGSSRFIVCTKLTLIFFIQMHYNAQADEDIKIHLKLK</sequence>
<dbReference type="EMBL" id="GGEC01076937">
    <property type="protein sequence ID" value="MBX57421.1"/>
    <property type="molecule type" value="Transcribed_RNA"/>
</dbReference>
<dbReference type="AlphaFoldDB" id="A0A2P2PRU3"/>
<organism evidence="1">
    <name type="scientific">Rhizophora mucronata</name>
    <name type="common">Asiatic mangrove</name>
    <dbReference type="NCBI Taxonomy" id="61149"/>
    <lineage>
        <taxon>Eukaryota</taxon>
        <taxon>Viridiplantae</taxon>
        <taxon>Streptophyta</taxon>
        <taxon>Embryophyta</taxon>
        <taxon>Tracheophyta</taxon>
        <taxon>Spermatophyta</taxon>
        <taxon>Magnoliopsida</taxon>
        <taxon>eudicotyledons</taxon>
        <taxon>Gunneridae</taxon>
        <taxon>Pentapetalae</taxon>
        <taxon>rosids</taxon>
        <taxon>fabids</taxon>
        <taxon>Malpighiales</taxon>
        <taxon>Rhizophoraceae</taxon>
        <taxon>Rhizophora</taxon>
    </lineage>
</organism>
<name>A0A2P2PRU3_RHIMU</name>
<proteinExistence type="predicted"/>
<protein>
    <submittedName>
        <fullName evidence="1">Uncharacterized protein</fullName>
    </submittedName>
</protein>
<reference evidence="1" key="1">
    <citation type="submission" date="2018-02" db="EMBL/GenBank/DDBJ databases">
        <title>Rhizophora mucronata_Transcriptome.</title>
        <authorList>
            <person name="Meera S.P."/>
            <person name="Sreeshan A."/>
            <person name="Augustine A."/>
        </authorList>
    </citation>
    <scope>NUCLEOTIDE SEQUENCE</scope>
    <source>
        <tissue evidence="1">Leaf</tissue>
    </source>
</reference>
<accession>A0A2P2PRU3</accession>
<evidence type="ECO:0000313" key="1">
    <source>
        <dbReference type="EMBL" id="MBX57421.1"/>
    </source>
</evidence>